<evidence type="ECO:0000256" key="2">
    <source>
        <dbReference type="ARBA" id="ARBA00023306"/>
    </source>
</evidence>
<evidence type="ECO:0000256" key="3">
    <source>
        <dbReference type="SAM" id="MobiDB-lite"/>
    </source>
</evidence>
<gene>
    <name evidence="4" type="ORF">ZIOFF_065189</name>
</gene>
<dbReference type="GO" id="GO:0019903">
    <property type="term" value="F:protein phosphatase binding"/>
    <property type="evidence" value="ECO:0007669"/>
    <property type="project" value="InterPro"/>
</dbReference>
<protein>
    <recommendedName>
        <fullName evidence="6">SIT4 phosphatase-associated family protein</fullName>
    </recommendedName>
</protein>
<dbReference type="PANTHER" id="PTHR12634:SF8">
    <property type="entry name" value="FIERY MOUNTAIN, ISOFORM D"/>
    <property type="match status" value="1"/>
</dbReference>
<feature type="region of interest" description="Disordered" evidence="3">
    <location>
        <begin position="771"/>
        <end position="827"/>
    </location>
</feature>
<evidence type="ECO:0000256" key="1">
    <source>
        <dbReference type="ARBA" id="ARBA00006180"/>
    </source>
</evidence>
<dbReference type="AlphaFoldDB" id="A0A8J5EX11"/>
<comment type="similarity">
    <text evidence="1">Belongs to the SAPS family.</text>
</comment>
<dbReference type="EMBL" id="JACMSC010000018">
    <property type="protein sequence ID" value="KAG6475957.1"/>
    <property type="molecule type" value="Genomic_DNA"/>
</dbReference>
<reference evidence="4 5" key="1">
    <citation type="submission" date="2020-08" db="EMBL/GenBank/DDBJ databases">
        <title>Plant Genome Project.</title>
        <authorList>
            <person name="Zhang R.-G."/>
        </authorList>
    </citation>
    <scope>NUCLEOTIDE SEQUENCE [LARGE SCALE GENOMIC DNA]</scope>
    <source>
        <tissue evidence="4">Rhizome</tissue>
    </source>
</reference>
<organism evidence="4 5">
    <name type="scientific">Zingiber officinale</name>
    <name type="common">Ginger</name>
    <name type="synonym">Amomum zingiber</name>
    <dbReference type="NCBI Taxonomy" id="94328"/>
    <lineage>
        <taxon>Eukaryota</taxon>
        <taxon>Viridiplantae</taxon>
        <taxon>Streptophyta</taxon>
        <taxon>Embryophyta</taxon>
        <taxon>Tracheophyta</taxon>
        <taxon>Spermatophyta</taxon>
        <taxon>Magnoliopsida</taxon>
        <taxon>Liliopsida</taxon>
        <taxon>Zingiberales</taxon>
        <taxon>Zingiberaceae</taxon>
        <taxon>Zingiber</taxon>
    </lineage>
</organism>
<evidence type="ECO:0000313" key="5">
    <source>
        <dbReference type="Proteomes" id="UP000734854"/>
    </source>
</evidence>
<dbReference type="Proteomes" id="UP000734854">
    <property type="component" value="Unassembled WGS sequence"/>
</dbReference>
<accession>A0A8J5EX11</accession>
<dbReference type="GO" id="GO:0019888">
    <property type="term" value="F:protein phosphatase regulator activity"/>
    <property type="evidence" value="ECO:0007669"/>
    <property type="project" value="TreeGrafter"/>
</dbReference>
<dbReference type="Pfam" id="PF04499">
    <property type="entry name" value="SAPS"/>
    <property type="match status" value="1"/>
</dbReference>
<evidence type="ECO:0008006" key="6">
    <source>
        <dbReference type="Google" id="ProtNLM"/>
    </source>
</evidence>
<keyword evidence="2" id="KW-0131">Cell cycle</keyword>
<dbReference type="PANTHER" id="PTHR12634">
    <property type="entry name" value="SIT4 YEAST -ASSOCIATING PROTEIN-RELATED"/>
    <property type="match status" value="1"/>
</dbReference>
<evidence type="ECO:0000313" key="4">
    <source>
        <dbReference type="EMBL" id="KAG6475957.1"/>
    </source>
</evidence>
<feature type="compositionally biased region" description="Acidic residues" evidence="3">
    <location>
        <begin position="792"/>
        <end position="801"/>
    </location>
</feature>
<keyword evidence="5" id="KW-1185">Reference proteome</keyword>
<name>A0A8J5EX11_ZINOF</name>
<feature type="compositionally biased region" description="Basic and acidic residues" evidence="3">
    <location>
        <begin position="804"/>
        <end position="817"/>
    </location>
</feature>
<proteinExistence type="inferred from homology"/>
<sequence>MNLRVPFNSQRGYQIFWFRSGADLTGQIWTRTVHAPFLRLESKTTPLFPSPPSNLGLFFLASAAVASAASPCFSAFFAASSAQRLLPPFVGRFGSVPPEVVRFSSSELFPHAGSEMFWRIPNLPASSPSIHSLTFVLRPSMQVELILDKENFTLEELLDEEEIIQECKALNSRLINFLRDRAQVEQLLRYITEDAPGDADNLRTFKFPFLACEIFTCEIDVILKTLVDDEDLMNMLFSFLEPNRTHNSTLAGYFGKVVVCLMLRKTNSLMAYIQTHVNVFNHLVNLIGITSIREILIRLVGADDHTNPNYMNIIKWLADTSLLEMIVDKLSPSSDLKNQNRSSGWLGSVTVLKLPKSQGDLVYLVDLDSSRSATKSHAIPLPNYRCWSLAHSTEVNANAAEVLMAIIRNTPSAFAAKLSSQSFITRIFGHALENSSSRSALIHSLSVCIALLDPKRSASAASINYIRNQHLYAPFSDVDSMALHAMLTHLDGLLKFLNVSSEINTLPTTYGELHPPLGKHRLKVVEFITVLLEVGGEAAEKELIQSSAIQIILDLFFKYPFNNSLHHHVENLVVSCLESKNTAVVDYLFCECGIIAKFLLTDKNPFLSGESSVTTVPASGRKPIRAGNIGHITRICNKLVQLGIGNDHIQSYLQESVDWVNWQTNVLRERNAVENVYHWACGRPTSFQERTRDSDEEELHVRDYDVALSNNPLQPFQYRVYENDDMDEDVYLNEGSTGVVISSLRLGGDNQSLFTNSNWFTFEDDNSMEPMSITTHDKMDDVNLNETSSGDDSSDDEEVVGVEELTKAGMPEHKYSDSDFMSQDASSVDQSLNDLSTDVTKLNVTDDVSLFRLDTTENEDLFNDQQLPEWVGWREASDIHVDGSTDAPTQSNSMQGTASTASVITAGAPGESTVHTSESVESVKAEETSSSLFEDAEFVGVDFEEAKSIIGEVGVTNRNFVLQVPELPKPHEDGTAIKFSKSHWRMEPEVGIVQE</sequence>
<comment type="caution">
    <text evidence="4">The sequence shown here is derived from an EMBL/GenBank/DDBJ whole genome shotgun (WGS) entry which is preliminary data.</text>
</comment>
<dbReference type="InterPro" id="IPR007587">
    <property type="entry name" value="SAPS"/>
</dbReference>